<dbReference type="Proteomes" id="UP001496627">
    <property type="component" value="Unassembled WGS sequence"/>
</dbReference>
<dbReference type="InterPro" id="IPR046748">
    <property type="entry name" value="HipA_2"/>
</dbReference>
<comment type="caution">
    <text evidence="2">The sequence shown here is derived from an EMBL/GenBank/DDBJ whole genome shotgun (WGS) entry which is preliminary data.</text>
</comment>
<organism evidence="2 3">
    <name type="scientific">Neorhizobium phenanthreniclasticum</name>
    <dbReference type="NCBI Taxonomy" id="3157917"/>
    <lineage>
        <taxon>Bacteria</taxon>
        <taxon>Pseudomonadati</taxon>
        <taxon>Pseudomonadota</taxon>
        <taxon>Alphaproteobacteria</taxon>
        <taxon>Hyphomicrobiales</taxon>
        <taxon>Rhizobiaceae</taxon>
        <taxon>Rhizobium/Agrobacterium group</taxon>
        <taxon>Neorhizobium</taxon>
    </lineage>
</organism>
<dbReference type="GO" id="GO:0016301">
    <property type="term" value="F:kinase activity"/>
    <property type="evidence" value="ECO:0007669"/>
    <property type="project" value="UniProtKB-KW"/>
</dbReference>
<keyword evidence="2" id="KW-0418">Kinase</keyword>
<proteinExistence type="predicted"/>
<reference evidence="2 3" key="1">
    <citation type="submission" date="2024-05" db="EMBL/GenBank/DDBJ databases">
        <title>Neorhizobium sp. Rsf11, a plant growth promoting and heavy metal resistant PAH-degrader.</title>
        <authorList>
            <person name="Golubev S.N."/>
            <person name="Muratova A.Y."/>
            <person name="Markelova M.I."/>
        </authorList>
    </citation>
    <scope>NUCLEOTIDE SEQUENCE [LARGE SCALE GENOMIC DNA]</scope>
    <source>
        <strain evidence="2 3">Rsf11</strain>
    </source>
</reference>
<evidence type="ECO:0000259" key="1">
    <source>
        <dbReference type="Pfam" id="PF20613"/>
    </source>
</evidence>
<keyword evidence="3" id="KW-1185">Reference proteome</keyword>
<dbReference type="RefSeq" id="WP_348862100.1">
    <property type="nucleotide sequence ID" value="NZ_JBEAAL010000001.1"/>
</dbReference>
<dbReference type="EMBL" id="JBEAAL010000001">
    <property type="protein sequence ID" value="MEQ1403785.1"/>
    <property type="molecule type" value="Genomic_DNA"/>
</dbReference>
<gene>
    <name evidence="2" type="ORF">ABK249_02470</name>
</gene>
<protein>
    <submittedName>
        <fullName evidence="2">HipA family kinase</fullName>
    </submittedName>
</protein>
<name>A0ABV0LVZ9_9HYPH</name>
<keyword evidence="2" id="KW-0808">Transferase</keyword>
<dbReference type="Pfam" id="PF20613">
    <property type="entry name" value="HipA_2"/>
    <property type="match status" value="1"/>
</dbReference>
<feature type="domain" description="HipA-like kinase" evidence="1">
    <location>
        <begin position="19"/>
        <end position="221"/>
    </location>
</feature>
<sequence length="254" mass="28222">MLSTSTKPLHVMTDEGAALVKYMGNRAGLDALVSELLAGELAGKVGLRTPDFAVVDIPIIETSDPFVTVQPGPAFFSRWEQAQSLAPNSKLLASLRDPGDVSRLVVFDTWIRNKDRFADDPNGTLLNYDNILFKADKRKTQLLVIDHSHAFAETSLEAEMHDDWATERVVYGLFNEFLPMLKRSDVKSAIDTVLALAIEEIETICQSTPVQWGITAAVADRIAELLVRRANLMSEWMPDAIFAQLELDFDGKEE</sequence>
<evidence type="ECO:0000313" key="2">
    <source>
        <dbReference type="EMBL" id="MEQ1403785.1"/>
    </source>
</evidence>
<accession>A0ABV0LVZ9</accession>
<evidence type="ECO:0000313" key="3">
    <source>
        <dbReference type="Proteomes" id="UP001496627"/>
    </source>
</evidence>